<dbReference type="EMBL" id="GL348718">
    <property type="protein sequence ID" value="EFH47257.1"/>
    <property type="molecule type" value="Genomic_DNA"/>
</dbReference>
<keyword evidence="2" id="KW-1185">Reference proteome</keyword>
<dbReference type="Gramene" id="scaffold_600210.1">
    <property type="protein sequence ID" value="scaffold_600210.1"/>
    <property type="gene ID" value="scaffold_600210.1"/>
</dbReference>
<evidence type="ECO:0000313" key="2">
    <source>
        <dbReference type="Proteomes" id="UP000008694"/>
    </source>
</evidence>
<gene>
    <name evidence="1" type="ORF">ARALYDRAFT_908153</name>
</gene>
<name>D7M7X3_ARALL</name>
<dbReference type="HOGENOM" id="CLU_2430067_0_0_1"/>
<sequence length="91" mass="10071">MADDGREGDGDTAASEIAIHREIKQGVDVSSLSEAKLKIWFGGAEQLKAGFLQHMVLKLQNVGKLTIGEVFLHPFLHYLKLRQNSLYCSVT</sequence>
<proteinExistence type="predicted"/>
<accession>D7M7X3</accession>
<organism evidence="2">
    <name type="scientific">Arabidopsis lyrata subsp. lyrata</name>
    <name type="common">Lyre-leaved rock-cress</name>
    <dbReference type="NCBI Taxonomy" id="81972"/>
    <lineage>
        <taxon>Eukaryota</taxon>
        <taxon>Viridiplantae</taxon>
        <taxon>Streptophyta</taxon>
        <taxon>Embryophyta</taxon>
        <taxon>Tracheophyta</taxon>
        <taxon>Spermatophyta</taxon>
        <taxon>Magnoliopsida</taxon>
        <taxon>eudicotyledons</taxon>
        <taxon>Gunneridae</taxon>
        <taxon>Pentapetalae</taxon>
        <taxon>rosids</taxon>
        <taxon>malvids</taxon>
        <taxon>Brassicales</taxon>
        <taxon>Brassicaceae</taxon>
        <taxon>Camelineae</taxon>
        <taxon>Arabidopsis</taxon>
    </lineage>
</organism>
<protein>
    <submittedName>
        <fullName evidence="1">Uncharacterized protein</fullName>
    </submittedName>
</protein>
<dbReference type="AlphaFoldDB" id="D7M7X3"/>
<dbReference type="Proteomes" id="UP000008694">
    <property type="component" value="Unassembled WGS sequence"/>
</dbReference>
<evidence type="ECO:0000313" key="1">
    <source>
        <dbReference type="EMBL" id="EFH47257.1"/>
    </source>
</evidence>
<reference evidence="2" key="1">
    <citation type="journal article" date="2011" name="Nat. Genet.">
        <title>The Arabidopsis lyrata genome sequence and the basis of rapid genome size change.</title>
        <authorList>
            <person name="Hu T.T."/>
            <person name="Pattyn P."/>
            <person name="Bakker E.G."/>
            <person name="Cao J."/>
            <person name="Cheng J.-F."/>
            <person name="Clark R.M."/>
            <person name="Fahlgren N."/>
            <person name="Fawcett J.A."/>
            <person name="Grimwood J."/>
            <person name="Gundlach H."/>
            <person name="Haberer G."/>
            <person name="Hollister J.D."/>
            <person name="Ossowski S."/>
            <person name="Ottilar R.P."/>
            <person name="Salamov A.A."/>
            <person name="Schneeberger K."/>
            <person name="Spannagl M."/>
            <person name="Wang X."/>
            <person name="Yang L."/>
            <person name="Nasrallah M.E."/>
            <person name="Bergelson J."/>
            <person name="Carrington J.C."/>
            <person name="Gaut B.S."/>
            <person name="Schmutz J."/>
            <person name="Mayer K.F.X."/>
            <person name="Van de Peer Y."/>
            <person name="Grigoriev I.V."/>
            <person name="Nordborg M."/>
            <person name="Weigel D."/>
            <person name="Guo Y.-L."/>
        </authorList>
    </citation>
    <scope>NUCLEOTIDE SEQUENCE [LARGE SCALE GENOMIC DNA]</scope>
    <source>
        <strain evidence="2">cv. MN47</strain>
    </source>
</reference>